<dbReference type="Gene3D" id="3.40.980.10">
    <property type="entry name" value="MoaB/Mog-like domain"/>
    <property type="match status" value="1"/>
</dbReference>
<dbReference type="PANTHER" id="PTHR13939">
    <property type="entry name" value="NICOTINAMIDE-NUCLEOTIDE AMIDOHYDROLASE PNCC"/>
    <property type="match status" value="1"/>
</dbReference>
<dbReference type="PIRSF" id="PIRSF006728">
    <property type="entry name" value="CinA"/>
    <property type="match status" value="1"/>
</dbReference>
<dbReference type="InterPro" id="IPR041424">
    <property type="entry name" value="CinA_KH"/>
</dbReference>
<dbReference type="HAMAP" id="MF_00226_B">
    <property type="entry name" value="CinA_B"/>
    <property type="match status" value="1"/>
</dbReference>
<dbReference type="CDD" id="cd00885">
    <property type="entry name" value="cinA"/>
    <property type="match status" value="1"/>
</dbReference>
<evidence type="ECO:0000256" key="1">
    <source>
        <dbReference type="HAMAP-Rule" id="MF_00226"/>
    </source>
</evidence>
<dbReference type="InterPro" id="IPR001453">
    <property type="entry name" value="MoaB/Mog_dom"/>
</dbReference>
<dbReference type="Gene3D" id="3.90.950.20">
    <property type="entry name" value="CinA-like"/>
    <property type="match status" value="1"/>
</dbReference>
<organism evidence="3 4">
    <name type="scientific">Marinoscillum furvescens DSM 4134</name>
    <dbReference type="NCBI Taxonomy" id="1122208"/>
    <lineage>
        <taxon>Bacteria</taxon>
        <taxon>Pseudomonadati</taxon>
        <taxon>Bacteroidota</taxon>
        <taxon>Cytophagia</taxon>
        <taxon>Cytophagales</taxon>
        <taxon>Reichenbachiellaceae</taxon>
        <taxon>Marinoscillum</taxon>
    </lineage>
</organism>
<dbReference type="RefSeq" id="WP_115866616.1">
    <property type="nucleotide sequence ID" value="NZ_QREG01000002.1"/>
</dbReference>
<dbReference type="InterPro" id="IPR036425">
    <property type="entry name" value="MoaB/Mog-like_dom_sf"/>
</dbReference>
<dbReference type="Gene3D" id="3.30.70.2860">
    <property type="match status" value="1"/>
</dbReference>
<dbReference type="AlphaFoldDB" id="A0A3D9L6V0"/>
<comment type="caution">
    <text evidence="3">The sequence shown here is derived from an EMBL/GenBank/DDBJ whole genome shotgun (WGS) entry which is preliminary data.</text>
</comment>
<dbReference type="InterPro" id="IPR050101">
    <property type="entry name" value="CinA"/>
</dbReference>
<protein>
    <recommendedName>
        <fullName evidence="1">CinA-like protein</fullName>
    </recommendedName>
</protein>
<dbReference type="SUPFAM" id="SSF53218">
    <property type="entry name" value="Molybdenum cofactor biosynthesis proteins"/>
    <property type="match status" value="1"/>
</dbReference>
<dbReference type="NCBIfam" id="NF001813">
    <property type="entry name" value="PRK00549.1"/>
    <property type="match status" value="1"/>
</dbReference>
<name>A0A3D9L6V0_MARFU</name>
<gene>
    <name evidence="3" type="ORF">C7460_10299</name>
</gene>
<dbReference type="Pfam" id="PF00994">
    <property type="entry name" value="MoCF_biosynth"/>
    <property type="match status" value="1"/>
</dbReference>
<evidence type="ECO:0000313" key="3">
    <source>
        <dbReference type="EMBL" id="REE02079.1"/>
    </source>
</evidence>
<keyword evidence="4" id="KW-1185">Reference proteome</keyword>
<dbReference type="Pfam" id="PF18146">
    <property type="entry name" value="CinA_KH"/>
    <property type="match status" value="1"/>
</dbReference>
<proteinExistence type="inferred from homology"/>
<dbReference type="InterPro" id="IPR036653">
    <property type="entry name" value="CinA-like_C"/>
</dbReference>
<dbReference type="EMBL" id="QREG01000002">
    <property type="protein sequence ID" value="REE02079.1"/>
    <property type="molecule type" value="Genomic_DNA"/>
</dbReference>
<dbReference type="Proteomes" id="UP000256779">
    <property type="component" value="Unassembled WGS sequence"/>
</dbReference>
<dbReference type="InterPro" id="IPR008135">
    <property type="entry name" value="Competence-induced_CinA"/>
</dbReference>
<dbReference type="NCBIfam" id="TIGR00177">
    <property type="entry name" value="molyb_syn"/>
    <property type="match status" value="1"/>
</dbReference>
<dbReference type="OrthoDB" id="9801454at2"/>
<dbReference type="NCBIfam" id="TIGR00199">
    <property type="entry name" value="PncC_domain"/>
    <property type="match status" value="1"/>
</dbReference>
<dbReference type="Pfam" id="PF02464">
    <property type="entry name" value="CinA"/>
    <property type="match status" value="1"/>
</dbReference>
<dbReference type="NCBIfam" id="TIGR00200">
    <property type="entry name" value="cinA_nterm"/>
    <property type="match status" value="1"/>
</dbReference>
<dbReference type="InterPro" id="IPR008136">
    <property type="entry name" value="CinA_C"/>
</dbReference>
<dbReference type="SMART" id="SM00852">
    <property type="entry name" value="MoCF_biosynth"/>
    <property type="match status" value="1"/>
</dbReference>
<reference evidence="3 4" key="1">
    <citation type="submission" date="2018-07" db="EMBL/GenBank/DDBJ databases">
        <title>Genomic Encyclopedia of Type Strains, Phase IV (KMG-IV): sequencing the most valuable type-strain genomes for metagenomic binning, comparative biology and taxonomic classification.</title>
        <authorList>
            <person name="Goeker M."/>
        </authorList>
    </citation>
    <scope>NUCLEOTIDE SEQUENCE [LARGE SCALE GENOMIC DNA]</scope>
    <source>
        <strain evidence="3 4">DSM 4134</strain>
    </source>
</reference>
<dbReference type="PANTHER" id="PTHR13939:SF0">
    <property type="entry name" value="NMN AMIDOHYDROLASE-LIKE PROTEIN YFAY"/>
    <property type="match status" value="1"/>
</dbReference>
<dbReference type="SUPFAM" id="SSF142433">
    <property type="entry name" value="CinA-like"/>
    <property type="match status" value="1"/>
</dbReference>
<feature type="domain" description="MoaB/Mog" evidence="2">
    <location>
        <begin position="6"/>
        <end position="173"/>
    </location>
</feature>
<evidence type="ECO:0000313" key="4">
    <source>
        <dbReference type="Proteomes" id="UP000256779"/>
    </source>
</evidence>
<sequence length="415" mass="45895">MPTYADIISIGDELLYGQTLDTNAHWISGRMDEIGIKVKRRITVADDESEILKAFQESEDRSDIVLITGGLGPTKDDLTKPLLARYFNVSCILNESALADVTEFFKKAGRELTEANRQQAELPANCTKITNRMGTAPGMWFDERNTIFVSMPGVPYEMKTMMDEIILPRLKQKFVGGVIHHRIIKTIGIAESTLADKIADWEAALPPHMKLAYLPSPGQVKLRITTMGNDKDSLRAETNQQVERVLPLIEQYVYGYDNDEIESVIGQKLIQNEKTLAIAESCTGGYLSHMVTSIPGSSAYFKGSLVSYANEIKEGMLGVDSQTLEQHGAVSEEVVLQMAKNIRAQFNTEVGLAISGIAGPDGGTEEKPVGTVWIAYSDSQKTTAKKFNFSKSRVLNIKLSALSALNMFRIHFFSN</sequence>
<accession>A0A3D9L6V0</accession>
<comment type="similarity">
    <text evidence="1">Belongs to the CinA family.</text>
</comment>
<evidence type="ECO:0000259" key="2">
    <source>
        <dbReference type="SMART" id="SM00852"/>
    </source>
</evidence>